<accession>A0A1B0D2Z9</accession>
<keyword evidence="5" id="KW-0269">Exonuclease</keyword>
<evidence type="ECO:0000313" key="9">
    <source>
        <dbReference type="Proteomes" id="UP000092462"/>
    </source>
</evidence>
<evidence type="ECO:0000256" key="4">
    <source>
        <dbReference type="ARBA" id="ARBA00022801"/>
    </source>
</evidence>
<dbReference type="PANTHER" id="PTHR12341:SF41">
    <property type="entry name" value="5'-3' EXORIBONUCLEASE 2"/>
    <property type="match status" value="1"/>
</dbReference>
<dbReference type="InterPro" id="IPR027073">
    <property type="entry name" value="5_3_exoribonuclease"/>
</dbReference>
<evidence type="ECO:0000256" key="1">
    <source>
        <dbReference type="ARBA" id="ARBA00006994"/>
    </source>
</evidence>
<proteinExistence type="inferred from homology"/>
<sequence length="314" mass="35627">EDGARGTKRKFDQNESEQQPQQQKEEEEEEEEPVDEVRLWEDGFKDRYYESKFDVVATNVEFRYAVAKQYVKGLCWVLQYYYQGCASWNWYFPYHYAPFASDFVNISGLSTKFEKGTKPFKPLEQLMGVFPAASSSHIPEPWAVLMSDPKSTIIDFYPEDFKIDLNGKKFAWQGVALLPFVDEKRLFKALKPFYDKLTEAEKRRNSLGCDRLYVGPANEGYKFLKGLYSNEVNGKDGAPVLIDGMQGTAFPAEDAVSIGGMLISPVFGLEPICDNSVITVKYKDPQFADDYIFPAKKLPNAKDPPRVLKGAGAG</sequence>
<evidence type="ECO:0000259" key="7">
    <source>
        <dbReference type="Pfam" id="PF17846"/>
    </source>
</evidence>
<keyword evidence="2" id="KW-0507">mRNA processing</keyword>
<keyword evidence="3" id="KW-0540">Nuclease</keyword>
<protein>
    <recommendedName>
        <fullName evidence="7">Xrn1 helical domain-containing protein</fullName>
    </recommendedName>
</protein>
<feature type="region of interest" description="Disordered" evidence="6">
    <location>
        <begin position="1"/>
        <end position="36"/>
    </location>
</feature>
<comment type="similarity">
    <text evidence="1">Belongs to the 5'-3' exonuclease family. XRN2/RAT1 subfamily.</text>
</comment>
<feature type="domain" description="Xrn1 helical" evidence="7">
    <location>
        <begin position="11"/>
        <end position="309"/>
    </location>
</feature>
<keyword evidence="4" id="KW-0378">Hydrolase</keyword>
<keyword evidence="9" id="KW-1185">Reference proteome</keyword>
<evidence type="ECO:0000313" key="8">
    <source>
        <dbReference type="EnsemblMetazoa" id="PPAI001722-PA"/>
    </source>
</evidence>
<dbReference type="VEuPathDB" id="VectorBase:PPAI001722"/>
<dbReference type="Proteomes" id="UP000092462">
    <property type="component" value="Unassembled WGS sequence"/>
</dbReference>
<dbReference type="GO" id="GO:0003723">
    <property type="term" value="F:RNA binding"/>
    <property type="evidence" value="ECO:0007669"/>
    <property type="project" value="TreeGrafter"/>
</dbReference>
<evidence type="ECO:0000256" key="2">
    <source>
        <dbReference type="ARBA" id="ARBA00022664"/>
    </source>
</evidence>
<dbReference type="PANTHER" id="PTHR12341">
    <property type="entry name" value="5'-&gt;3' EXORIBONUCLEASE"/>
    <property type="match status" value="1"/>
</dbReference>
<dbReference type="FunFam" id="1.25.40.1050:FF:000002">
    <property type="entry name" value="5'-3' exoribonuclease"/>
    <property type="match status" value="1"/>
</dbReference>
<feature type="compositionally biased region" description="Acidic residues" evidence="6">
    <location>
        <begin position="25"/>
        <end position="34"/>
    </location>
</feature>
<dbReference type="Gene3D" id="1.25.40.1050">
    <property type="match status" value="1"/>
</dbReference>
<dbReference type="InterPro" id="IPR041412">
    <property type="entry name" value="Xrn1_helical"/>
</dbReference>
<evidence type="ECO:0000256" key="5">
    <source>
        <dbReference type="ARBA" id="ARBA00022839"/>
    </source>
</evidence>
<evidence type="ECO:0000256" key="3">
    <source>
        <dbReference type="ARBA" id="ARBA00022722"/>
    </source>
</evidence>
<name>A0A1B0D2Z9_PHLPP</name>
<dbReference type="EnsemblMetazoa" id="PPAI001722-RA">
    <property type="protein sequence ID" value="PPAI001722-PA"/>
    <property type="gene ID" value="PPAI001722"/>
</dbReference>
<dbReference type="GO" id="GO:0000956">
    <property type="term" value="P:nuclear-transcribed mRNA catabolic process"/>
    <property type="evidence" value="ECO:0007669"/>
    <property type="project" value="TreeGrafter"/>
</dbReference>
<dbReference type="GO" id="GO:0005634">
    <property type="term" value="C:nucleus"/>
    <property type="evidence" value="ECO:0007669"/>
    <property type="project" value="TreeGrafter"/>
</dbReference>
<dbReference type="EMBL" id="AJVK01010806">
    <property type="status" value="NOT_ANNOTATED_CDS"/>
    <property type="molecule type" value="Genomic_DNA"/>
</dbReference>
<evidence type="ECO:0000256" key="6">
    <source>
        <dbReference type="SAM" id="MobiDB-lite"/>
    </source>
</evidence>
<reference evidence="8" key="1">
    <citation type="submission" date="2022-08" db="UniProtKB">
        <authorList>
            <consortium name="EnsemblMetazoa"/>
        </authorList>
    </citation>
    <scope>IDENTIFICATION</scope>
    <source>
        <strain evidence="8">Israel</strain>
    </source>
</reference>
<dbReference type="AlphaFoldDB" id="A0A1B0D2Z9"/>
<organism evidence="8 9">
    <name type="scientific">Phlebotomus papatasi</name>
    <name type="common">Sandfly</name>
    <dbReference type="NCBI Taxonomy" id="29031"/>
    <lineage>
        <taxon>Eukaryota</taxon>
        <taxon>Metazoa</taxon>
        <taxon>Ecdysozoa</taxon>
        <taxon>Arthropoda</taxon>
        <taxon>Hexapoda</taxon>
        <taxon>Insecta</taxon>
        <taxon>Pterygota</taxon>
        <taxon>Neoptera</taxon>
        <taxon>Endopterygota</taxon>
        <taxon>Diptera</taxon>
        <taxon>Nematocera</taxon>
        <taxon>Psychodoidea</taxon>
        <taxon>Psychodidae</taxon>
        <taxon>Phlebotomus</taxon>
        <taxon>Phlebotomus</taxon>
    </lineage>
</organism>
<dbReference type="VEuPathDB" id="VectorBase:PPAPM1_001117"/>
<dbReference type="GO" id="GO:0004534">
    <property type="term" value="F:5'-3' RNA exonuclease activity"/>
    <property type="evidence" value="ECO:0007669"/>
    <property type="project" value="TreeGrafter"/>
</dbReference>
<dbReference type="Pfam" id="PF17846">
    <property type="entry name" value="XRN_M"/>
    <property type="match status" value="1"/>
</dbReference>
<dbReference type="GO" id="GO:0006397">
    <property type="term" value="P:mRNA processing"/>
    <property type="evidence" value="ECO:0007669"/>
    <property type="project" value="UniProtKB-KW"/>
</dbReference>